<reference evidence="2" key="1">
    <citation type="submission" date="2013-08" db="EMBL/GenBank/DDBJ databases">
        <authorList>
            <person name="Mendez C."/>
            <person name="Richter M."/>
            <person name="Ferrer M."/>
            <person name="Sanchez J."/>
        </authorList>
    </citation>
    <scope>NUCLEOTIDE SEQUENCE</scope>
</reference>
<dbReference type="AlphaFoldDB" id="T0ZY90"/>
<organism evidence="2">
    <name type="scientific">mine drainage metagenome</name>
    <dbReference type="NCBI Taxonomy" id="410659"/>
    <lineage>
        <taxon>unclassified sequences</taxon>
        <taxon>metagenomes</taxon>
        <taxon>ecological metagenomes</taxon>
    </lineage>
</organism>
<name>T0ZY90_9ZZZZ</name>
<dbReference type="SUPFAM" id="SSF53474">
    <property type="entry name" value="alpha/beta-Hydrolases"/>
    <property type="match status" value="1"/>
</dbReference>
<protein>
    <submittedName>
        <fullName evidence="2">Alpha/beta hydrolase fold-1 domain protein</fullName>
    </submittedName>
</protein>
<gene>
    <name evidence="2" type="ORF">B1B_11571</name>
</gene>
<dbReference type="Pfam" id="PF00561">
    <property type="entry name" value="Abhydrolase_1"/>
    <property type="match status" value="1"/>
</dbReference>
<keyword evidence="2" id="KW-0378">Hydrolase</keyword>
<dbReference type="EMBL" id="AUZY01007529">
    <property type="protein sequence ID" value="EQD49567.1"/>
    <property type="molecule type" value="Genomic_DNA"/>
</dbReference>
<dbReference type="GO" id="GO:0016787">
    <property type="term" value="F:hydrolase activity"/>
    <property type="evidence" value="ECO:0007669"/>
    <property type="project" value="UniProtKB-KW"/>
</dbReference>
<accession>T0ZY90</accession>
<dbReference type="InterPro" id="IPR050266">
    <property type="entry name" value="AB_hydrolase_sf"/>
</dbReference>
<comment type="caution">
    <text evidence="2">The sequence shown here is derived from an EMBL/GenBank/DDBJ whole genome shotgun (WGS) entry which is preliminary data.</text>
</comment>
<proteinExistence type="predicted"/>
<dbReference type="Gene3D" id="3.40.50.1820">
    <property type="entry name" value="alpha/beta hydrolase"/>
    <property type="match status" value="1"/>
</dbReference>
<dbReference type="InterPro" id="IPR029058">
    <property type="entry name" value="AB_hydrolase_fold"/>
</dbReference>
<feature type="domain" description="AB hydrolase-1" evidence="1">
    <location>
        <begin position="25"/>
        <end position="126"/>
    </location>
</feature>
<reference evidence="2" key="2">
    <citation type="journal article" date="2014" name="ISME J.">
        <title>Microbial stratification in low pH oxic and suboxic macroscopic growths along an acid mine drainage.</title>
        <authorList>
            <person name="Mendez-Garcia C."/>
            <person name="Mesa V."/>
            <person name="Sprenger R.R."/>
            <person name="Richter M."/>
            <person name="Diez M.S."/>
            <person name="Solano J."/>
            <person name="Bargiela R."/>
            <person name="Golyshina O.V."/>
            <person name="Manteca A."/>
            <person name="Ramos J.L."/>
            <person name="Gallego J.R."/>
            <person name="Llorente I."/>
            <person name="Martins Dos Santos V.A."/>
            <person name="Jensen O.N."/>
            <person name="Pelaez A.I."/>
            <person name="Sanchez J."/>
            <person name="Ferrer M."/>
        </authorList>
    </citation>
    <scope>NUCLEOTIDE SEQUENCE</scope>
</reference>
<dbReference type="PANTHER" id="PTHR43798">
    <property type="entry name" value="MONOACYLGLYCEROL LIPASE"/>
    <property type="match status" value="1"/>
</dbReference>
<dbReference type="PANTHER" id="PTHR43798:SF33">
    <property type="entry name" value="HYDROLASE, PUTATIVE (AFU_ORTHOLOGUE AFUA_2G14860)-RELATED"/>
    <property type="match status" value="1"/>
</dbReference>
<dbReference type="GO" id="GO:0016020">
    <property type="term" value="C:membrane"/>
    <property type="evidence" value="ECO:0007669"/>
    <property type="project" value="TreeGrafter"/>
</dbReference>
<sequence>MDRYTREVETRWMQVFREEGVEAYLNRLLQDVFYPDWLLDHLDEADRFREDQRHRRLAGIAPSAAGSFSWDVRGQIARIRLPTLVVHGMDDRVVDPTSARILRQTILGSEMKLYANTGHLLHREHPKEFARLLEDFFSRHEASSSPSPGASGP</sequence>
<dbReference type="InterPro" id="IPR000073">
    <property type="entry name" value="AB_hydrolase_1"/>
</dbReference>
<evidence type="ECO:0000313" key="2">
    <source>
        <dbReference type="EMBL" id="EQD49567.1"/>
    </source>
</evidence>
<evidence type="ECO:0000259" key="1">
    <source>
        <dbReference type="Pfam" id="PF00561"/>
    </source>
</evidence>